<feature type="domain" description="NlpC/P60" evidence="6">
    <location>
        <begin position="232"/>
        <end position="355"/>
    </location>
</feature>
<accession>A0ABS5A3J1</accession>
<feature type="region of interest" description="Disordered" evidence="5">
    <location>
        <begin position="83"/>
        <end position="104"/>
    </location>
</feature>
<name>A0ABS5A3J1_9MYCO</name>
<keyword evidence="4" id="KW-0788">Thiol protease</keyword>
<sequence length="355" mass="35471">MSLDALVAEAGQVLGDARGLYGPAAVSGGWSSTAGLGVGRDGLAQAGDVLKGWGGASSSTQHAQSGGRVAALDNVIGADRGTASGFDGAARNSQSGRSGMDGVVDDTRRGVTAIAPSTDTPAGKTQMVEHLRSQLDRAKDLLRVSEQRNALLANAIRNSSGGYGMPARGMGGGGMPGMGMPTGLPMMSGGGGGGGLSSLGGSGLIPNLSAFTRPNNRMLNGPLAPAATVGGGPLAQTAVKSALSKRGTAYVWGAKGPNNFDCSGLTQWAWRQAGVTLGPNTYTQVTQGVGVPPGQVQAGDLIFPKGPGYTWDAEGPGHVMMAISPTEVVHAPQTGDVVKVSPMPAAYVARRPVAA</sequence>
<dbReference type="PROSITE" id="PS51935">
    <property type="entry name" value="NLPC_P60"/>
    <property type="match status" value="1"/>
</dbReference>
<reference evidence="7 8" key="1">
    <citation type="submission" date="2021-03" db="EMBL/GenBank/DDBJ databases">
        <title>Sequencing the genomes of 1000 actinobacteria strains.</title>
        <authorList>
            <person name="Klenk H.-P."/>
        </authorList>
    </citation>
    <scope>NUCLEOTIDE SEQUENCE [LARGE SCALE GENOMIC DNA]</scope>
    <source>
        <strain evidence="7 8">DSM 46713</strain>
    </source>
</reference>
<dbReference type="RefSeq" id="WP_209923916.1">
    <property type="nucleotide sequence ID" value="NZ_JAGIOP010000003.1"/>
</dbReference>
<comment type="caution">
    <text evidence="7">The sequence shown here is derived from an EMBL/GenBank/DDBJ whole genome shotgun (WGS) entry which is preliminary data.</text>
</comment>
<dbReference type="PANTHER" id="PTHR47359">
    <property type="entry name" value="PEPTIDOGLYCAN DL-ENDOPEPTIDASE CWLO"/>
    <property type="match status" value="1"/>
</dbReference>
<dbReference type="EMBL" id="JAGIOP010000003">
    <property type="protein sequence ID" value="MBP2456280.1"/>
    <property type="molecule type" value="Genomic_DNA"/>
</dbReference>
<dbReference type="Proteomes" id="UP000694460">
    <property type="component" value="Unassembled WGS sequence"/>
</dbReference>
<keyword evidence="8" id="KW-1185">Reference proteome</keyword>
<evidence type="ECO:0000256" key="4">
    <source>
        <dbReference type="ARBA" id="ARBA00022807"/>
    </source>
</evidence>
<evidence type="ECO:0000313" key="7">
    <source>
        <dbReference type="EMBL" id="MBP2456280.1"/>
    </source>
</evidence>
<dbReference type="PANTHER" id="PTHR47359:SF3">
    <property type="entry name" value="NLP_P60 DOMAIN-CONTAINING PROTEIN-RELATED"/>
    <property type="match status" value="1"/>
</dbReference>
<proteinExistence type="inferred from homology"/>
<protein>
    <recommendedName>
        <fullName evidence="6">NlpC/P60 domain-containing protein</fullName>
    </recommendedName>
</protein>
<gene>
    <name evidence="7" type="ORF">JOF57_006256</name>
</gene>
<dbReference type="SUPFAM" id="SSF54001">
    <property type="entry name" value="Cysteine proteinases"/>
    <property type="match status" value="1"/>
</dbReference>
<evidence type="ECO:0000259" key="6">
    <source>
        <dbReference type="PROSITE" id="PS51935"/>
    </source>
</evidence>
<organism evidence="7 8">
    <name type="scientific">Mycolicibacterium lutetiense</name>
    <dbReference type="NCBI Taxonomy" id="1641992"/>
    <lineage>
        <taxon>Bacteria</taxon>
        <taxon>Bacillati</taxon>
        <taxon>Actinomycetota</taxon>
        <taxon>Actinomycetes</taxon>
        <taxon>Mycobacteriales</taxon>
        <taxon>Mycobacteriaceae</taxon>
        <taxon>Mycolicibacterium</taxon>
    </lineage>
</organism>
<evidence type="ECO:0000313" key="8">
    <source>
        <dbReference type="Proteomes" id="UP000694460"/>
    </source>
</evidence>
<dbReference type="InterPro" id="IPR038765">
    <property type="entry name" value="Papain-like_cys_pep_sf"/>
</dbReference>
<evidence type="ECO:0000256" key="3">
    <source>
        <dbReference type="ARBA" id="ARBA00022801"/>
    </source>
</evidence>
<dbReference type="InterPro" id="IPR000064">
    <property type="entry name" value="NLP_P60_dom"/>
</dbReference>
<evidence type="ECO:0000256" key="2">
    <source>
        <dbReference type="ARBA" id="ARBA00022670"/>
    </source>
</evidence>
<evidence type="ECO:0000256" key="1">
    <source>
        <dbReference type="ARBA" id="ARBA00007074"/>
    </source>
</evidence>
<dbReference type="Pfam" id="PF00877">
    <property type="entry name" value="NLPC_P60"/>
    <property type="match status" value="1"/>
</dbReference>
<comment type="similarity">
    <text evidence="1">Belongs to the peptidase C40 family.</text>
</comment>
<dbReference type="InterPro" id="IPR051794">
    <property type="entry name" value="PG_Endopeptidase_C40"/>
</dbReference>
<evidence type="ECO:0000256" key="5">
    <source>
        <dbReference type="SAM" id="MobiDB-lite"/>
    </source>
</evidence>
<keyword evidence="2" id="KW-0645">Protease</keyword>
<keyword evidence="3" id="KW-0378">Hydrolase</keyword>
<dbReference type="Gene3D" id="3.90.1720.10">
    <property type="entry name" value="endopeptidase domain like (from Nostoc punctiforme)"/>
    <property type="match status" value="1"/>
</dbReference>